<reference evidence="5" key="1">
    <citation type="journal article" date="2012" name="Environ. Microbiol.">
        <title>Genomic content of uncultured Bacteroidetes from contrasting oceanic provinces in the North Atlantic Ocean.</title>
        <authorList>
            <person name="Gomez-Pereira P.R."/>
            <person name="Schuler M."/>
            <person name="Fuchs B.M."/>
            <person name="Bennke C."/>
            <person name="Teeling H."/>
            <person name="Waldmann J."/>
            <person name="Richter M."/>
            <person name="Barbe V."/>
            <person name="Bataille E."/>
            <person name="Glockner F.O."/>
            <person name="Amann R."/>
        </authorList>
    </citation>
    <scope>NUCLEOTIDE SEQUENCE</scope>
</reference>
<evidence type="ECO:0000259" key="3">
    <source>
        <dbReference type="Pfam" id="PF10079"/>
    </source>
</evidence>
<gene>
    <name evidence="2" type="primary">bshC</name>
    <name evidence="5" type="ORF">VIS_S18BKA20014</name>
</gene>
<dbReference type="NCBIfam" id="TIGR03998">
    <property type="entry name" value="thiol_BshC"/>
    <property type="match status" value="1"/>
</dbReference>
<accession>H6RES4</accession>
<sequence>MINIPLENIYSSKFLLDFISRTSTMSGFHPMPNTIGNFKKVIDQKKFPSAKRTVLTQVVSKQYLNTGLELPKNLNLLNESNTFTVTTGHQLCLFGGPQFFIHKIVSTISLAEKLKESYPKHNFIPTFWMATEDHDFDEISSVFLFDKEIKVNGANTQAVGRIKTEYFLSAIDELRDLFKNDSRGNQLISIFEKAFSMKYWSDCTRFWVDHLFREYGLIVIDADSKDFKNLFKETIALEVNKQFVQKCVMKSNKKITNAGYTPKINPRPLNLFYFNNGSRDRIVVENERYFIGEQNHSKKEILQMIERNPENFSPNVLLRPLYQECILPNLAYVGGPAEVEYWSQLKDAFEYAKIDYPFVVLRDSFAWIKKKDLEWWRTNHLADNDLFIDYNQLSKKIVLKNKNISFDVSNELNSIRNKIAQIILENDSSLDKMLESELKKFENALVKIQSKLVKSSKNKDELFFAKIKKIQNSIIKDGILVERENSFVPLFCEMGEQYIKQLLNASEIFSSELKILSH</sequence>
<comment type="similarity">
    <text evidence="2">Belongs to the BshC family.</text>
</comment>
<dbReference type="InterPro" id="IPR011199">
    <property type="entry name" value="Bacillithiol_biosynth_BshC"/>
</dbReference>
<dbReference type="InterPro" id="IPR055399">
    <property type="entry name" value="CC_BshC"/>
</dbReference>
<name>H6RES4_9BACT</name>
<evidence type="ECO:0000256" key="2">
    <source>
        <dbReference type="HAMAP-Rule" id="MF_01867"/>
    </source>
</evidence>
<evidence type="ECO:0000256" key="1">
    <source>
        <dbReference type="ARBA" id="ARBA00022598"/>
    </source>
</evidence>
<reference evidence="5" key="2">
    <citation type="submission" date="2012-02" db="EMBL/GenBank/DDBJ databases">
        <authorList>
            <person name="Genoscope - CEA"/>
        </authorList>
    </citation>
    <scope>NUCLEOTIDE SEQUENCE</scope>
</reference>
<feature type="domain" description="Bacillithiol biosynthesis BshC N-terminal Rossmann-like" evidence="3">
    <location>
        <begin position="9"/>
        <end position="362"/>
    </location>
</feature>
<keyword evidence="1 2" id="KW-0436">Ligase</keyword>
<dbReference type="GO" id="GO:0016874">
    <property type="term" value="F:ligase activity"/>
    <property type="evidence" value="ECO:0007669"/>
    <property type="project" value="UniProtKB-UniRule"/>
</dbReference>
<proteinExistence type="inferred from homology"/>
<evidence type="ECO:0000313" key="5">
    <source>
        <dbReference type="EMBL" id="CCF99535.1"/>
    </source>
</evidence>
<dbReference type="EC" id="6.-.-.-" evidence="2"/>
<protein>
    <recommendedName>
        <fullName evidence="2">Putative cysteine ligase BshC</fullName>
        <ecNumber evidence="2">6.-.-.-</ecNumber>
    </recommendedName>
</protein>
<dbReference type="InterPro" id="IPR055398">
    <property type="entry name" value="Rossmann-like_BshC"/>
</dbReference>
<dbReference type="EMBL" id="FO117582">
    <property type="protein sequence ID" value="CCF99535.1"/>
    <property type="molecule type" value="Genomic_DNA"/>
</dbReference>
<dbReference type="AlphaFoldDB" id="H6RES4"/>
<evidence type="ECO:0000259" key="4">
    <source>
        <dbReference type="Pfam" id="PF24850"/>
    </source>
</evidence>
<dbReference type="Pfam" id="PF10079">
    <property type="entry name" value="Rossmann-like_BshC"/>
    <property type="match status" value="1"/>
</dbReference>
<feature type="domain" description="Bacillithiol biosynthesis BshC C-terminal coiled-coil" evidence="4">
    <location>
        <begin position="376"/>
        <end position="517"/>
    </location>
</feature>
<organism evidence="5">
    <name type="scientific">uncultured Flavobacteriia bacterium</name>
    <dbReference type="NCBI Taxonomy" id="212695"/>
    <lineage>
        <taxon>Bacteria</taxon>
        <taxon>Pseudomonadati</taxon>
        <taxon>Bacteroidota</taxon>
        <taxon>Flavobacteriia</taxon>
        <taxon>environmental samples</taxon>
    </lineage>
</organism>
<dbReference type="HAMAP" id="MF_01867">
    <property type="entry name" value="BshC"/>
    <property type="match status" value="1"/>
</dbReference>
<dbReference type="Pfam" id="PF24850">
    <property type="entry name" value="CC_BshC"/>
    <property type="match status" value="1"/>
</dbReference>